<dbReference type="SUPFAM" id="SSF56349">
    <property type="entry name" value="DNA breaking-rejoining enzymes"/>
    <property type="match status" value="1"/>
</dbReference>
<proteinExistence type="predicted"/>
<evidence type="ECO:0000313" key="5">
    <source>
        <dbReference type="Proteomes" id="UP000468531"/>
    </source>
</evidence>
<dbReference type="PROSITE" id="PS51898">
    <property type="entry name" value="TYR_RECOMBINASE"/>
    <property type="match status" value="1"/>
</dbReference>
<dbReference type="InterPro" id="IPR011010">
    <property type="entry name" value="DNA_brk_join_enz"/>
</dbReference>
<gene>
    <name evidence="4" type="ORF">FNJ47_07480</name>
</gene>
<dbReference type="Gene3D" id="1.10.443.10">
    <property type="entry name" value="Intergrase catalytic core"/>
    <property type="match status" value="1"/>
</dbReference>
<evidence type="ECO:0000259" key="3">
    <source>
        <dbReference type="PROSITE" id="PS51898"/>
    </source>
</evidence>
<dbReference type="RefSeq" id="WP_163152128.1">
    <property type="nucleotide sequence ID" value="NZ_VKHP01000018.1"/>
</dbReference>
<dbReference type="InterPro" id="IPR013762">
    <property type="entry name" value="Integrase-like_cat_sf"/>
</dbReference>
<evidence type="ECO:0000313" key="4">
    <source>
        <dbReference type="EMBL" id="NEU95673.1"/>
    </source>
</evidence>
<protein>
    <submittedName>
        <fullName evidence="4">Tyrosine-type recombinase/integrase</fullName>
    </submittedName>
</protein>
<dbReference type="PANTHER" id="PTHR30349:SF64">
    <property type="entry name" value="PROPHAGE INTEGRASE INTD-RELATED"/>
    <property type="match status" value="1"/>
</dbReference>
<dbReference type="InterPro" id="IPR050090">
    <property type="entry name" value="Tyrosine_recombinase_XerCD"/>
</dbReference>
<dbReference type="GO" id="GO:0006310">
    <property type="term" value="P:DNA recombination"/>
    <property type="evidence" value="ECO:0007669"/>
    <property type="project" value="UniProtKB-KW"/>
</dbReference>
<dbReference type="CDD" id="cd00796">
    <property type="entry name" value="INT_Rci_Hp1_C"/>
    <property type="match status" value="1"/>
</dbReference>
<sequence>MSVYRDKRSPYYQFDFQHEGRRFHGSTKCTTRRDAEKFEAAELEKAKALVKATRRSKASLAIDDVADRLWNHSAQYDADPKATETNLARLIEYFGPSKPLTQIDNQAAREMVAWRRGHRVKRRGKRTKEEEQALPLVSNATVNRSATKVLQRLFTLAKAERAEFPAEPDWDELLLPEPEERVRELQDHEGDALDDAMRSDYEPFFDFVRASGMRMKECVTLRWTEVNFGAKQIVRLGKGGRRVVFPITPAVREILFPLQGQHPEFVFTYVAVYGNKKTQIVRGQRYRITYNGAKSAWQTLRRRAKVTDFRFHDFRHDFGTKLLRNSRNLKLVQKALNHRDIKSTLRYAHVLDEDVAAAVEELAKSRKKSRSDVKKVS</sequence>
<feature type="domain" description="Tyr recombinase" evidence="3">
    <location>
        <begin position="179"/>
        <end position="360"/>
    </location>
</feature>
<dbReference type="EMBL" id="VKHP01000018">
    <property type="protein sequence ID" value="NEU95673.1"/>
    <property type="molecule type" value="Genomic_DNA"/>
</dbReference>
<name>A0A6P1BBM4_9BRAD</name>
<keyword evidence="5" id="KW-1185">Reference proteome</keyword>
<keyword evidence="2" id="KW-0233">DNA recombination</keyword>
<dbReference type="Pfam" id="PF00589">
    <property type="entry name" value="Phage_integrase"/>
    <property type="match status" value="1"/>
</dbReference>
<organism evidence="4 5">
    <name type="scientific">Bradyrhizobium uaiense</name>
    <dbReference type="NCBI Taxonomy" id="2594946"/>
    <lineage>
        <taxon>Bacteria</taxon>
        <taxon>Pseudomonadati</taxon>
        <taxon>Pseudomonadota</taxon>
        <taxon>Alphaproteobacteria</taxon>
        <taxon>Hyphomicrobiales</taxon>
        <taxon>Nitrobacteraceae</taxon>
        <taxon>Bradyrhizobium</taxon>
    </lineage>
</organism>
<accession>A0A6P1BBM4</accession>
<dbReference type="InterPro" id="IPR002104">
    <property type="entry name" value="Integrase_catalytic"/>
</dbReference>
<comment type="caution">
    <text evidence="4">The sequence shown here is derived from an EMBL/GenBank/DDBJ whole genome shotgun (WGS) entry which is preliminary data.</text>
</comment>
<evidence type="ECO:0000256" key="1">
    <source>
        <dbReference type="ARBA" id="ARBA00022908"/>
    </source>
</evidence>
<dbReference type="AlphaFoldDB" id="A0A6P1BBM4"/>
<dbReference type="PANTHER" id="PTHR30349">
    <property type="entry name" value="PHAGE INTEGRASE-RELATED"/>
    <property type="match status" value="1"/>
</dbReference>
<dbReference type="Proteomes" id="UP000468531">
    <property type="component" value="Unassembled WGS sequence"/>
</dbReference>
<dbReference type="GO" id="GO:0015074">
    <property type="term" value="P:DNA integration"/>
    <property type="evidence" value="ECO:0007669"/>
    <property type="project" value="UniProtKB-KW"/>
</dbReference>
<dbReference type="GO" id="GO:0003677">
    <property type="term" value="F:DNA binding"/>
    <property type="evidence" value="ECO:0007669"/>
    <property type="project" value="InterPro"/>
</dbReference>
<reference evidence="4 5" key="1">
    <citation type="journal article" date="2020" name="Arch. Microbiol.">
        <title>Bradyrhizobium uaiense sp. nov., a new highly efficient cowpea symbiont.</title>
        <authorList>
            <person name="Cabral Michel D."/>
            <person name="Azarias Guimaraes A."/>
            <person name="Martins da Costa E."/>
            <person name="Soares de Carvalho T."/>
            <person name="Balsanelli E."/>
            <person name="Willems A."/>
            <person name="Maltempi de Souza E."/>
            <person name="de Souza Moreira F.M."/>
        </authorList>
    </citation>
    <scope>NUCLEOTIDE SEQUENCE [LARGE SCALE GENOMIC DNA]</scope>
    <source>
        <strain evidence="4 5">UFLA 03-164</strain>
    </source>
</reference>
<evidence type="ECO:0000256" key="2">
    <source>
        <dbReference type="ARBA" id="ARBA00023172"/>
    </source>
</evidence>
<keyword evidence="1" id="KW-0229">DNA integration</keyword>